<dbReference type="InterPro" id="IPR012318">
    <property type="entry name" value="HTH_CRP"/>
</dbReference>
<feature type="domain" description="Cyclic nucleotide-binding" evidence="4">
    <location>
        <begin position="14"/>
        <end position="131"/>
    </location>
</feature>
<dbReference type="InterPro" id="IPR036388">
    <property type="entry name" value="WH-like_DNA-bd_sf"/>
</dbReference>
<reference evidence="6" key="2">
    <citation type="submission" date="2021-08" db="EMBL/GenBank/DDBJ databases">
        <authorList>
            <person name="Tani A."/>
            <person name="Ola A."/>
            <person name="Ogura Y."/>
            <person name="Katsura K."/>
            <person name="Hayashi T."/>
        </authorList>
    </citation>
    <scope>NUCLEOTIDE SEQUENCE</scope>
    <source>
        <strain evidence="6">DSM 17168</strain>
    </source>
</reference>
<protein>
    <submittedName>
        <fullName evidence="6">Transcriptional activator protein Anr</fullName>
    </submittedName>
</protein>
<evidence type="ECO:0000259" key="5">
    <source>
        <dbReference type="PROSITE" id="PS51063"/>
    </source>
</evidence>
<dbReference type="PROSITE" id="PS51063">
    <property type="entry name" value="HTH_CRP_2"/>
    <property type="match status" value="1"/>
</dbReference>
<dbReference type="Pfam" id="PF00027">
    <property type="entry name" value="cNMP_binding"/>
    <property type="match status" value="1"/>
</dbReference>
<evidence type="ECO:0000313" key="6">
    <source>
        <dbReference type="EMBL" id="GJD99620.1"/>
    </source>
</evidence>
<dbReference type="Pfam" id="PF13545">
    <property type="entry name" value="HTH_Crp_2"/>
    <property type="match status" value="1"/>
</dbReference>
<evidence type="ECO:0000313" key="7">
    <source>
        <dbReference type="Proteomes" id="UP001055153"/>
    </source>
</evidence>
<dbReference type="Gene3D" id="1.10.10.10">
    <property type="entry name" value="Winged helix-like DNA-binding domain superfamily/Winged helix DNA-binding domain"/>
    <property type="match status" value="1"/>
</dbReference>
<keyword evidence="1" id="KW-0805">Transcription regulation</keyword>
<feature type="domain" description="HTH crp-type" evidence="5">
    <location>
        <begin position="145"/>
        <end position="219"/>
    </location>
</feature>
<dbReference type="InterPro" id="IPR000595">
    <property type="entry name" value="cNMP-bd_dom"/>
</dbReference>
<dbReference type="EMBL" id="BPQQ01000016">
    <property type="protein sequence ID" value="GJD99620.1"/>
    <property type="molecule type" value="Genomic_DNA"/>
</dbReference>
<comment type="caution">
    <text evidence="6">The sequence shown here is derived from an EMBL/GenBank/DDBJ whole genome shotgun (WGS) entry which is preliminary data.</text>
</comment>
<proteinExistence type="predicted"/>
<dbReference type="InterPro" id="IPR014710">
    <property type="entry name" value="RmlC-like_jellyroll"/>
</dbReference>
<dbReference type="SMART" id="SM00100">
    <property type="entry name" value="cNMP"/>
    <property type="match status" value="1"/>
</dbReference>
<keyword evidence="7" id="KW-1185">Reference proteome</keyword>
<dbReference type="CDD" id="cd00038">
    <property type="entry name" value="CAP_ED"/>
    <property type="match status" value="1"/>
</dbReference>
<dbReference type="Gene3D" id="2.60.120.10">
    <property type="entry name" value="Jelly Rolls"/>
    <property type="match status" value="1"/>
</dbReference>
<sequence length="232" mass="25825">MPNAFVRKLRRGVDLTAVDRERLAEATRRTQTVDACTNLVREGDLQDGAYVILSGFAYCFKLLTNGDRQIVACLIPGDADGLYGISTESADYTVVTLTACTVAFIPRDIIDDLLAHSPRIARALWWSLLLEKSCLCASLTNVGQRPAPQRVAYLICDLLSRLQAVGLARNDSFEIPLKDQDFADILGITSVHTHRILIYLHKIGLILRDHKAITVIDFDRLKNYADFTPASY</sequence>
<organism evidence="6 7">
    <name type="scientific">Methylobacterium isbiliense</name>
    <dbReference type="NCBI Taxonomy" id="315478"/>
    <lineage>
        <taxon>Bacteria</taxon>
        <taxon>Pseudomonadati</taxon>
        <taxon>Pseudomonadota</taxon>
        <taxon>Alphaproteobacteria</taxon>
        <taxon>Hyphomicrobiales</taxon>
        <taxon>Methylobacteriaceae</taxon>
        <taxon>Methylobacterium</taxon>
    </lineage>
</organism>
<evidence type="ECO:0000256" key="1">
    <source>
        <dbReference type="ARBA" id="ARBA00023015"/>
    </source>
</evidence>
<evidence type="ECO:0000259" key="4">
    <source>
        <dbReference type="PROSITE" id="PS50042"/>
    </source>
</evidence>
<dbReference type="InterPro" id="IPR018490">
    <property type="entry name" value="cNMP-bd_dom_sf"/>
</dbReference>
<dbReference type="InterPro" id="IPR036390">
    <property type="entry name" value="WH_DNA-bd_sf"/>
</dbReference>
<dbReference type="PROSITE" id="PS50042">
    <property type="entry name" value="CNMP_BINDING_3"/>
    <property type="match status" value="1"/>
</dbReference>
<dbReference type="SUPFAM" id="SSF46785">
    <property type="entry name" value="Winged helix' DNA-binding domain"/>
    <property type="match status" value="1"/>
</dbReference>
<accession>A0ABQ4S8V1</accession>
<dbReference type="SUPFAM" id="SSF51206">
    <property type="entry name" value="cAMP-binding domain-like"/>
    <property type="match status" value="1"/>
</dbReference>
<dbReference type="Proteomes" id="UP001055153">
    <property type="component" value="Unassembled WGS sequence"/>
</dbReference>
<evidence type="ECO:0000256" key="2">
    <source>
        <dbReference type="ARBA" id="ARBA00023125"/>
    </source>
</evidence>
<evidence type="ECO:0000256" key="3">
    <source>
        <dbReference type="ARBA" id="ARBA00023163"/>
    </source>
</evidence>
<reference evidence="6" key="1">
    <citation type="journal article" date="2021" name="Front. Microbiol.">
        <title>Comprehensive Comparative Genomics and Phenotyping of Methylobacterium Species.</title>
        <authorList>
            <person name="Alessa O."/>
            <person name="Ogura Y."/>
            <person name="Fujitani Y."/>
            <person name="Takami H."/>
            <person name="Hayashi T."/>
            <person name="Sahin N."/>
            <person name="Tani A."/>
        </authorList>
    </citation>
    <scope>NUCLEOTIDE SEQUENCE</scope>
    <source>
        <strain evidence="6">DSM 17168</strain>
    </source>
</reference>
<gene>
    <name evidence="6" type="primary">anr</name>
    <name evidence="6" type="ORF">GMJLKIPL_1538</name>
</gene>
<keyword evidence="2" id="KW-0238">DNA-binding</keyword>
<name>A0ABQ4S8V1_9HYPH</name>
<keyword evidence="3" id="KW-0804">Transcription</keyword>
<dbReference type="RefSeq" id="WP_238234498.1">
    <property type="nucleotide sequence ID" value="NZ_BPQQ01000016.1"/>
</dbReference>